<gene>
    <name evidence="1" type="ORF">MCOR_24651</name>
</gene>
<organism evidence="1 2">
    <name type="scientific">Mytilus coruscus</name>
    <name type="common">Sea mussel</name>
    <dbReference type="NCBI Taxonomy" id="42192"/>
    <lineage>
        <taxon>Eukaryota</taxon>
        <taxon>Metazoa</taxon>
        <taxon>Spiralia</taxon>
        <taxon>Lophotrochozoa</taxon>
        <taxon>Mollusca</taxon>
        <taxon>Bivalvia</taxon>
        <taxon>Autobranchia</taxon>
        <taxon>Pteriomorphia</taxon>
        <taxon>Mytilida</taxon>
        <taxon>Mytiloidea</taxon>
        <taxon>Mytilidae</taxon>
        <taxon>Mytilinae</taxon>
        <taxon>Mytilus</taxon>
    </lineage>
</organism>
<dbReference type="AlphaFoldDB" id="A0A6J8C110"/>
<dbReference type="Proteomes" id="UP000507470">
    <property type="component" value="Unassembled WGS sequence"/>
</dbReference>
<keyword evidence="2" id="KW-1185">Reference proteome</keyword>
<evidence type="ECO:0000313" key="1">
    <source>
        <dbReference type="EMBL" id="CAC5389492.1"/>
    </source>
</evidence>
<protein>
    <submittedName>
        <fullName evidence="1">Uncharacterized protein</fullName>
    </submittedName>
</protein>
<dbReference type="EMBL" id="CACVKT020004341">
    <property type="protein sequence ID" value="CAC5389492.1"/>
    <property type="molecule type" value="Genomic_DNA"/>
</dbReference>
<reference evidence="1 2" key="1">
    <citation type="submission" date="2020-06" db="EMBL/GenBank/DDBJ databases">
        <authorList>
            <person name="Li R."/>
            <person name="Bekaert M."/>
        </authorList>
    </citation>
    <scope>NUCLEOTIDE SEQUENCE [LARGE SCALE GENOMIC DNA]</scope>
    <source>
        <strain evidence="2">wild</strain>
    </source>
</reference>
<proteinExistence type="predicted"/>
<name>A0A6J8C110_MYTCO</name>
<evidence type="ECO:0000313" key="2">
    <source>
        <dbReference type="Proteomes" id="UP000507470"/>
    </source>
</evidence>
<sequence>MVRLQNYTVREGEIVMKIPTKYYSILAIRIIEIILSEYFNKSLSLNFQLLCESEIIRQNDKCFMKSLIEKAHDAYFQPDYDLQTFVTYRGVCKLCKLYLPAILLERITQQNKMNDSITLLVDHITLMLNSKSEEDIEFVCKSSLLDAFLNVCDLENNKNILDNIWISVRSLDMSEMTEYIRSRIKSVFTLSHDNDEMDVKQH</sequence>
<accession>A0A6J8C110</accession>